<dbReference type="InterPro" id="IPR036890">
    <property type="entry name" value="HATPase_C_sf"/>
</dbReference>
<dbReference type="InterPro" id="IPR005467">
    <property type="entry name" value="His_kinase_dom"/>
</dbReference>
<dbReference type="Gene3D" id="1.10.287.130">
    <property type="match status" value="1"/>
</dbReference>
<evidence type="ECO:0000256" key="2">
    <source>
        <dbReference type="ARBA" id="ARBA00012438"/>
    </source>
</evidence>
<evidence type="ECO:0000313" key="6">
    <source>
        <dbReference type="Proteomes" id="UP000254939"/>
    </source>
</evidence>
<name>A0A370KWM6_9HYPH</name>
<evidence type="ECO:0000256" key="3">
    <source>
        <dbReference type="SAM" id="Phobius"/>
    </source>
</evidence>
<dbReference type="AlphaFoldDB" id="A0A370KWM6"/>
<feature type="domain" description="Histidine kinase" evidence="4">
    <location>
        <begin position="290"/>
        <end position="444"/>
    </location>
</feature>
<dbReference type="EC" id="2.7.13.3" evidence="2"/>
<dbReference type="SUPFAM" id="SSF55874">
    <property type="entry name" value="ATPase domain of HSP90 chaperone/DNA topoisomerase II/histidine kinase"/>
    <property type="match status" value="1"/>
</dbReference>
<dbReference type="CDD" id="cd00082">
    <property type="entry name" value="HisKA"/>
    <property type="match status" value="1"/>
</dbReference>
<dbReference type="Pfam" id="PF00512">
    <property type="entry name" value="HisKA"/>
    <property type="match status" value="1"/>
</dbReference>
<reference evidence="5 6" key="1">
    <citation type="submission" date="2017-03" db="EMBL/GenBank/DDBJ databases">
        <title>Genome analysis of Rhizobial strains effectives or ineffectives for nitrogen fixation isolated from bean seeds.</title>
        <authorList>
            <person name="Peralta H."/>
            <person name="Aguilar-Vera A."/>
            <person name="Mora Y."/>
            <person name="Vargas-Lagunas C."/>
            <person name="Girard L."/>
            <person name="Mora J."/>
        </authorList>
    </citation>
    <scope>NUCLEOTIDE SEQUENCE [LARGE SCALE GENOMIC DNA]</scope>
    <source>
        <strain evidence="5 6">CCGM3</strain>
    </source>
</reference>
<protein>
    <recommendedName>
        <fullName evidence="2">histidine kinase</fullName>
        <ecNumber evidence="2">2.7.13.3</ecNumber>
    </recommendedName>
</protein>
<gene>
    <name evidence="5" type="ORF">B5K06_00165</name>
</gene>
<evidence type="ECO:0000256" key="1">
    <source>
        <dbReference type="ARBA" id="ARBA00000085"/>
    </source>
</evidence>
<dbReference type="Pfam" id="PF02518">
    <property type="entry name" value="HATPase_c"/>
    <property type="match status" value="1"/>
</dbReference>
<dbReference type="InterPro" id="IPR003594">
    <property type="entry name" value="HATPase_dom"/>
</dbReference>
<dbReference type="Gene3D" id="3.30.565.10">
    <property type="entry name" value="Histidine kinase-like ATPase, C-terminal domain"/>
    <property type="match status" value="1"/>
</dbReference>
<accession>A0A370KWM6</accession>
<evidence type="ECO:0000259" key="4">
    <source>
        <dbReference type="PROSITE" id="PS50109"/>
    </source>
</evidence>
<dbReference type="Proteomes" id="UP000254939">
    <property type="component" value="Unassembled WGS sequence"/>
</dbReference>
<comment type="catalytic activity">
    <reaction evidence="1">
        <text>ATP + protein L-histidine = ADP + protein N-phospho-L-histidine.</text>
        <dbReference type="EC" id="2.7.13.3"/>
    </reaction>
</comment>
<organism evidence="5 6">
    <name type="scientific">Rhizobium grahamii</name>
    <dbReference type="NCBI Taxonomy" id="1120045"/>
    <lineage>
        <taxon>Bacteria</taxon>
        <taxon>Pseudomonadati</taxon>
        <taxon>Pseudomonadota</taxon>
        <taxon>Alphaproteobacteria</taxon>
        <taxon>Hyphomicrobiales</taxon>
        <taxon>Rhizobiaceae</taxon>
        <taxon>Rhizobium/Agrobacterium group</taxon>
        <taxon>Rhizobium</taxon>
    </lineage>
</organism>
<sequence>MKRHRSTQWILPLAAWLISSLISIATVAAIEYRAGLTELSALARQTDTLLAEKLAQHDAHMTALAAVIRMSPTEPSPSIQGLANSITAFYPRIDDIATIHVDGPTAHVVTYGKPTGPTVAEYPAGAELPGLNKPGETAIRAIAGKDSYDIYKLVESNRLLRLRINADALLPVGEISPDYFVSLSLYNTKLFTSGANEASRLSVTTSLSASNPGQPLHLTFGRRFSLGELMPPRLIAPLMLGLAALVWLVAGYRNARLERHRQERRAALLEQEARLAHAGRVNALGEMASGIAHELAQPVTALLSQSQAARRALMMQDNDILLQALDANVREAKRAGDILGRMRAYISGAKARIEMVALADALIDAVRLVETDLAQRSIALNIAIADRSCMVAIDVISFQQVIHNLIRNAVEALSGRPEARINLWTRSEGQDVIIAVADNGPGIDAAGPHFRAIFYHQAGRYGSWVASLCAPDRKNERHNRGTQR</sequence>
<evidence type="ECO:0000313" key="5">
    <source>
        <dbReference type="EMBL" id="RDJ16842.1"/>
    </source>
</evidence>
<dbReference type="SMART" id="SM00388">
    <property type="entry name" value="HisKA"/>
    <property type="match status" value="1"/>
</dbReference>
<keyword evidence="3" id="KW-0812">Transmembrane</keyword>
<proteinExistence type="predicted"/>
<comment type="caution">
    <text evidence="5">The sequence shown here is derived from an EMBL/GenBank/DDBJ whole genome shotgun (WGS) entry which is preliminary data.</text>
</comment>
<dbReference type="InterPro" id="IPR003661">
    <property type="entry name" value="HisK_dim/P_dom"/>
</dbReference>
<dbReference type="PANTHER" id="PTHR43065">
    <property type="entry name" value="SENSOR HISTIDINE KINASE"/>
    <property type="match status" value="1"/>
</dbReference>
<dbReference type="SUPFAM" id="SSF47384">
    <property type="entry name" value="Homodimeric domain of signal transducing histidine kinase"/>
    <property type="match status" value="1"/>
</dbReference>
<keyword evidence="3" id="KW-1133">Transmembrane helix</keyword>
<dbReference type="InterPro" id="IPR036097">
    <property type="entry name" value="HisK_dim/P_sf"/>
</dbReference>
<dbReference type="OrthoDB" id="9795133at2"/>
<feature type="transmembrane region" description="Helical" evidence="3">
    <location>
        <begin position="234"/>
        <end position="255"/>
    </location>
</feature>
<dbReference type="EMBL" id="NAAC01000001">
    <property type="protein sequence ID" value="RDJ16842.1"/>
    <property type="molecule type" value="Genomic_DNA"/>
</dbReference>
<dbReference type="PANTHER" id="PTHR43065:SF42">
    <property type="entry name" value="TWO-COMPONENT SENSOR PPRA"/>
    <property type="match status" value="1"/>
</dbReference>
<keyword evidence="3" id="KW-0472">Membrane</keyword>
<dbReference type="PROSITE" id="PS50109">
    <property type="entry name" value="HIS_KIN"/>
    <property type="match status" value="1"/>
</dbReference>
<dbReference type="GO" id="GO:0000155">
    <property type="term" value="F:phosphorelay sensor kinase activity"/>
    <property type="evidence" value="ECO:0007669"/>
    <property type="project" value="InterPro"/>
</dbReference>